<dbReference type="KEGG" id="woc:BA177_17525"/>
<dbReference type="EMBL" id="CP016268">
    <property type="protein sequence ID" value="ANO53359.1"/>
    <property type="molecule type" value="Genomic_DNA"/>
</dbReference>
<feature type="transmembrane region" description="Helical" evidence="1">
    <location>
        <begin position="256"/>
        <end position="274"/>
    </location>
</feature>
<dbReference type="OrthoDB" id="9808870at2"/>
<dbReference type="InterPro" id="IPR032809">
    <property type="entry name" value="Put_HupE_UreJ"/>
</dbReference>
<feature type="transmembrane region" description="Helical" evidence="1">
    <location>
        <begin position="189"/>
        <end position="207"/>
    </location>
</feature>
<feature type="signal peptide" evidence="2">
    <location>
        <begin position="1"/>
        <end position="27"/>
    </location>
</feature>
<name>A0A193LLU5_9GAMM</name>
<evidence type="ECO:0000256" key="1">
    <source>
        <dbReference type="SAM" id="Phobius"/>
    </source>
</evidence>
<dbReference type="Proteomes" id="UP000092695">
    <property type="component" value="Chromosome"/>
</dbReference>
<evidence type="ECO:0000256" key="2">
    <source>
        <dbReference type="SAM" id="SignalP"/>
    </source>
</evidence>
<keyword evidence="1" id="KW-0812">Transmembrane</keyword>
<evidence type="ECO:0008006" key="5">
    <source>
        <dbReference type="Google" id="ProtNLM"/>
    </source>
</evidence>
<reference evidence="3 4" key="1">
    <citation type="submission" date="2016-06" db="EMBL/GenBank/DDBJ databases">
        <title>Complete genome sequence of a deep-branching marine Gamma Proteobacterium Woeseia oceani type strain XK5.</title>
        <authorList>
            <person name="Mu D."/>
            <person name="Du Z."/>
        </authorList>
    </citation>
    <scope>NUCLEOTIDE SEQUENCE [LARGE SCALE GENOMIC DNA]</scope>
    <source>
        <strain evidence="3 4">XK5</strain>
    </source>
</reference>
<proteinExistence type="predicted"/>
<sequence>MIFTRRTRQYRLLSCLVSLLLPSLACAQAGNASVLELTVDQHRIAGELSVELDNLNSPLELDTDLDGEVTWDEIRNRRPDIEDHLRNHVFIFANGSEVDLQFDELAYGSFNGMPSILSHFSATAAQDVQHIGINNTLRGDSYRLRLRFAGAASLDTVLPAGGGTASFSRAEAERSELGRSIVNGMLHIWQGYDHILFLLVLLIPAVFHRTDAGRESVSNFGRLLKQVVIVVSAFTITHSLTLSLAAMKLVSLPPRFVEIAIAVSVLLAALHNFLPRTTGVRNAWLASGFGLLHGFGFANFLGESIAGAAPIVRTLVGFNIGVELGQLAIVAVFLPFAFWLRDTRFYRFGLLYGGSGAVCIVSLFWIWGRAF</sequence>
<keyword evidence="2" id="KW-0732">Signal</keyword>
<feature type="transmembrane region" description="Helical" evidence="1">
    <location>
        <begin position="350"/>
        <end position="368"/>
    </location>
</feature>
<evidence type="ECO:0000313" key="4">
    <source>
        <dbReference type="Proteomes" id="UP000092695"/>
    </source>
</evidence>
<keyword evidence="1" id="KW-1133">Transmembrane helix</keyword>
<evidence type="ECO:0000313" key="3">
    <source>
        <dbReference type="EMBL" id="ANO53359.1"/>
    </source>
</evidence>
<dbReference type="STRING" id="1548547.BA177_17525"/>
<feature type="transmembrane region" description="Helical" evidence="1">
    <location>
        <begin position="283"/>
        <end position="302"/>
    </location>
</feature>
<feature type="transmembrane region" description="Helical" evidence="1">
    <location>
        <begin position="314"/>
        <end position="338"/>
    </location>
</feature>
<gene>
    <name evidence="3" type="ORF">BA177_17525</name>
</gene>
<organism evidence="3 4">
    <name type="scientific">Woeseia oceani</name>
    <dbReference type="NCBI Taxonomy" id="1548547"/>
    <lineage>
        <taxon>Bacteria</taxon>
        <taxon>Pseudomonadati</taxon>
        <taxon>Pseudomonadota</taxon>
        <taxon>Gammaproteobacteria</taxon>
        <taxon>Woeseiales</taxon>
        <taxon>Woeseiaceae</taxon>
        <taxon>Woeseia</taxon>
    </lineage>
</organism>
<dbReference type="RefSeq" id="WP_068619614.1">
    <property type="nucleotide sequence ID" value="NZ_CP016268.1"/>
</dbReference>
<accession>A0A193LLU5</accession>
<dbReference type="AlphaFoldDB" id="A0A193LLU5"/>
<keyword evidence="4" id="KW-1185">Reference proteome</keyword>
<feature type="chain" id="PRO_5008260455" description="HupE / UreJ protein" evidence="2">
    <location>
        <begin position="28"/>
        <end position="371"/>
    </location>
</feature>
<dbReference type="Pfam" id="PF13795">
    <property type="entry name" value="HupE_UreJ_2"/>
    <property type="match status" value="1"/>
</dbReference>
<feature type="transmembrane region" description="Helical" evidence="1">
    <location>
        <begin position="227"/>
        <end position="250"/>
    </location>
</feature>
<keyword evidence="1" id="KW-0472">Membrane</keyword>
<protein>
    <recommendedName>
        <fullName evidence="5">HupE / UreJ protein</fullName>
    </recommendedName>
</protein>